<proteinExistence type="predicted"/>
<evidence type="ECO:0000313" key="2">
    <source>
        <dbReference type="Proteomes" id="UP001162992"/>
    </source>
</evidence>
<comment type="caution">
    <text evidence="1">The sequence shown here is derived from an EMBL/GenBank/DDBJ whole genome shotgun (WGS) entry which is preliminary data.</text>
</comment>
<name>A0ACC2CJB8_DIPCM</name>
<dbReference type="EMBL" id="CM055101">
    <property type="protein sequence ID" value="KAJ7542086.1"/>
    <property type="molecule type" value="Genomic_DNA"/>
</dbReference>
<reference evidence="2" key="1">
    <citation type="journal article" date="2024" name="Proc. Natl. Acad. Sci. U.S.A.">
        <title>Extraordinary preservation of gene collinearity over three hundred million years revealed in homosporous lycophytes.</title>
        <authorList>
            <person name="Li C."/>
            <person name="Wickell D."/>
            <person name="Kuo L.Y."/>
            <person name="Chen X."/>
            <person name="Nie B."/>
            <person name="Liao X."/>
            <person name="Peng D."/>
            <person name="Ji J."/>
            <person name="Jenkins J."/>
            <person name="Williams M."/>
            <person name="Shu S."/>
            <person name="Plott C."/>
            <person name="Barry K."/>
            <person name="Rajasekar S."/>
            <person name="Grimwood J."/>
            <person name="Han X."/>
            <person name="Sun S."/>
            <person name="Hou Z."/>
            <person name="He W."/>
            <person name="Dai G."/>
            <person name="Sun C."/>
            <person name="Schmutz J."/>
            <person name="Leebens-Mack J.H."/>
            <person name="Li F.W."/>
            <person name="Wang L."/>
        </authorList>
    </citation>
    <scope>NUCLEOTIDE SEQUENCE [LARGE SCALE GENOMIC DNA]</scope>
    <source>
        <strain evidence="2">cv. PW_Plant_1</strain>
    </source>
</reference>
<organism evidence="1 2">
    <name type="scientific">Diphasiastrum complanatum</name>
    <name type="common">Issler's clubmoss</name>
    <name type="synonym">Lycopodium complanatum</name>
    <dbReference type="NCBI Taxonomy" id="34168"/>
    <lineage>
        <taxon>Eukaryota</taxon>
        <taxon>Viridiplantae</taxon>
        <taxon>Streptophyta</taxon>
        <taxon>Embryophyta</taxon>
        <taxon>Tracheophyta</taxon>
        <taxon>Lycopodiopsida</taxon>
        <taxon>Lycopodiales</taxon>
        <taxon>Lycopodiaceae</taxon>
        <taxon>Lycopodioideae</taxon>
        <taxon>Diphasiastrum</taxon>
    </lineage>
</organism>
<protein>
    <submittedName>
        <fullName evidence="1">Uncharacterized protein</fullName>
    </submittedName>
</protein>
<sequence>MCRCAAHLSSGYYTASGSQFSGRNLHRDEISGTDCPNCNVTIRILRNSVNVAVGQQNNNSPCSNYSKEVSSVKDRKPVSAFRSPSSSNREPNSAFSRKNLNHTSHVSKFKDGDNKICITVSPPSNQNKSPRNRRSAPVSITLSPRPFSSRQIMGMDIQGNGNRRNEVQYSIMCPPEGVLIKLNNKGSRLRKCFSSPATNDNTGEACLSGRRACYYNFSRNQQDMNVQDSRRKDVQLQVGRRSGTRVSIHMRQNCKGIKHGITILQPETDCKWQVINLCHSADAY</sequence>
<evidence type="ECO:0000313" key="1">
    <source>
        <dbReference type="EMBL" id="KAJ7542086.1"/>
    </source>
</evidence>
<accession>A0ACC2CJB8</accession>
<gene>
    <name evidence="1" type="ORF">O6H91_10G089100</name>
</gene>
<dbReference type="Proteomes" id="UP001162992">
    <property type="component" value="Chromosome 10"/>
</dbReference>
<keyword evidence="2" id="KW-1185">Reference proteome</keyword>